<feature type="domain" description="Phosphoribosyltransferase" evidence="6">
    <location>
        <begin position="38"/>
        <end position="162"/>
    </location>
</feature>
<dbReference type="EC" id="2.4.2.8" evidence="5"/>
<dbReference type="HAMAP" id="MF_01467">
    <property type="entry name" value="Hypx_phosphoribosyltr"/>
    <property type="match status" value="1"/>
</dbReference>
<evidence type="ECO:0000256" key="5">
    <source>
        <dbReference type="HAMAP-Rule" id="MF_01467"/>
    </source>
</evidence>
<proteinExistence type="inferred from homology"/>
<evidence type="ECO:0000256" key="4">
    <source>
        <dbReference type="ARBA" id="ARBA00022726"/>
    </source>
</evidence>
<evidence type="ECO:0000313" key="9">
    <source>
        <dbReference type="Proteomes" id="UP000232806"/>
    </source>
</evidence>
<accession>A0A2H4VBC4</accession>
<keyword evidence="4 5" id="KW-0660">Purine salvage</keyword>
<reference evidence="7 9" key="1">
    <citation type="submission" date="2016-10" db="EMBL/GenBank/DDBJ databases">
        <title>Comparative genomics between deep and shallow subseafloor isolates.</title>
        <authorList>
            <person name="Ishii S."/>
            <person name="Miller J.R."/>
            <person name="Sutton G."/>
            <person name="Suzuki S."/>
            <person name="Methe B."/>
            <person name="Inagaki F."/>
            <person name="Imachi H."/>
        </authorList>
    </citation>
    <scope>NUCLEOTIDE SEQUENCE [LARGE SCALE GENOMIC DNA]</scope>
    <source>
        <strain evidence="7 9">MO-MB1</strain>
    </source>
</reference>
<dbReference type="PANTHER" id="PTHR43864:SF1">
    <property type="entry name" value="XANTHINE PHOSPHORIBOSYLTRANSFERASE"/>
    <property type="match status" value="1"/>
</dbReference>
<dbReference type="UniPathway" id="UPA00591">
    <property type="reaction ID" value="UER00648"/>
</dbReference>
<dbReference type="RefSeq" id="WP_100905367.1">
    <property type="nucleotide sequence ID" value="NZ_CP017766.1"/>
</dbReference>
<comment type="catalytic activity">
    <reaction evidence="5">
        <text>GMP + diphosphate = guanine + 5-phospho-alpha-D-ribose 1-diphosphate</text>
        <dbReference type="Rhea" id="RHEA:25424"/>
        <dbReference type="ChEBI" id="CHEBI:16235"/>
        <dbReference type="ChEBI" id="CHEBI:33019"/>
        <dbReference type="ChEBI" id="CHEBI:58017"/>
        <dbReference type="ChEBI" id="CHEBI:58115"/>
    </reaction>
</comment>
<comment type="subunit">
    <text evidence="5">Homodimer.</text>
</comment>
<dbReference type="Pfam" id="PF00156">
    <property type="entry name" value="Pribosyltran"/>
    <property type="match status" value="1"/>
</dbReference>
<evidence type="ECO:0000256" key="3">
    <source>
        <dbReference type="ARBA" id="ARBA00022679"/>
    </source>
</evidence>
<evidence type="ECO:0000313" key="10">
    <source>
        <dbReference type="Proteomes" id="UP000591058"/>
    </source>
</evidence>
<evidence type="ECO:0000259" key="6">
    <source>
        <dbReference type="Pfam" id="PF00156"/>
    </source>
</evidence>
<organism evidence="7 9">
    <name type="scientific">Methanobacterium subterraneum</name>
    <dbReference type="NCBI Taxonomy" id="59277"/>
    <lineage>
        <taxon>Archaea</taxon>
        <taxon>Methanobacteriati</taxon>
        <taxon>Methanobacteriota</taxon>
        <taxon>Methanomada group</taxon>
        <taxon>Methanobacteria</taxon>
        <taxon>Methanobacteriales</taxon>
        <taxon>Methanobacteriaceae</taxon>
        <taxon>Methanobacterium</taxon>
    </lineage>
</organism>
<gene>
    <name evidence="5" type="primary">hpt</name>
    <name evidence="7" type="ORF">BK007_04705</name>
    <name evidence="8" type="ORF">HG719_05950</name>
</gene>
<dbReference type="InterPro" id="IPR050118">
    <property type="entry name" value="Pur/Pyrimidine_PRTase"/>
</dbReference>
<reference evidence="8 10" key="2">
    <citation type="submission" date="2020-04" db="EMBL/GenBank/DDBJ databases">
        <title>Draft genome of Methanobacterium subterraneum isolated from animal feces.</title>
        <authorList>
            <person name="Ouboter H.T."/>
            <person name="Berger S."/>
            <person name="Gungor E."/>
            <person name="Jetten M.S.M."/>
            <person name="Welte C.U."/>
        </authorList>
    </citation>
    <scope>NUCLEOTIDE SEQUENCE [LARGE SCALE GENOMIC DNA]</scope>
    <source>
        <strain evidence="8">HO_2020</strain>
    </source>
</reference>
<dbReference type="PANTHER" id="PTHR43864">
    <property type="entry name" value="HYPOXANTHINE/GUANINE PHOSPHORIBOSYLTRANSFERASE"/>
    <property type="match status" value="1"/>
</dbReference>
<dbReference type="GeneID" id="35123256"/>
<dbReference type="SUPFAM" id="SSF53271">
    <property type="entry name" value="PRTase-like"/>
    <property type="match status" value="1"/>
</dbReference>
<dbReference type="Gene3D" id="3.40.50.2020">
    <property type="match status" value="1"/>
</dbReference>
<dbReference type="NCBIfam" id="NF002635">
    <property type="entry name" value="PRK02304.1-4"/>
    <property type="match status" value="1"/>
</dbReference>
<dbReference type="CDD" id="cd06223">
    <property type="entry name" value="PRTases_typeI"/>
    <property type="match status" value="1"/>
</dbReference>
<evidence type="ECO:0000256" key="2">
    <source>
        <dbReference type="ARBA" id="ARBA00022676"/>
    </source>
</evidence>
<keyword evidence="1 5" id="KW-0963">Cytoplasm</keyword>
<dbReference type="GO" id="GO:0032264">
    <property type="term" value="P:IMP salvage"/>
    <property type="evidence" value="ECO:0007669"/>
    <property type="project" value="UniProtKB-UniRule"/>
</dbReference>
<dbReference type="InterPro" id="IPR026597">
    <property type="entry name" value="HGPRTase-like"/>
</dbReference>
<dbReference type="OrthoDB" id="8323at2157"/>
<comment type="function">
    <text evidence="5">Catalyzes a salvage reaction resulting in the formation of IMP that is energically less costly than de novo synthesis.</text>
</comment>
<dbReference type="AlphaFoldDB" id="A0A2H4VBC4"/>
<dbReference type="GO" id="GO:0005737">
    <property type="term" value="C:cytoplasm"/>
    <property type="evidence" value="ECO:0007669"/>
    <property type="project" value="UniProtKB-SubCell"/>
</dbReference>
<dbReference type="GO" id="GO:0004422">
    <property type="term" value="F:hypoxanthine phosphoribosyltransferase activity"/>
    <property type="evidence" value="ECO:0007669"/>
    <property type="project" value="UniProtKB-UniRule"/>
</dbReference>
<comment type="subcellular location">
    <subcellularLocation>
        <location evidence="5">Cytoplasm</location>
    </subcellularLocation>
</comment>
<dbReference type="EMBL" id="CP017766">
    <property type="protein sequence ID" value="AUB55386.1"/>
    <property type="molecule type" value="Genomic_DNA"/>
</dbReference>
<dbReference type="InterPro" id="IPR029057">
    <property type="entry name" value="PRTase-like"/>
</dbReference>
<protein>
    <recommendedName>
        <fullName evidence="5">Hypoxanthine/guanine phosphoribosyltransferase</fullName>
        <shortName evidence="5">HGPRTase</shortName>
        <ecNumber evidence="5">2.4.2.8</ecNumber>
    </recommendedName>
</protein>
<comment type="similarity">
    <text evidence="5">Belongs to the purine/pyrimidine phosphoribosyltransferase family. Archaeal HPRT subfamily.</text>
</comment>
<dbReference type="GO" id="GO:0006166">
    <property type="term" value="P:purine ribonucleoside salvage"/>
    <property type="evidence" value="ECO:0007669"/>
    <property type="project" value="UniProtKB-KW"/>
</dbReference>
<dbReference type="InterPro" id="IPR000836">
    <property type="entry name" value="PRTase_dom"/>
</dbReference>
<evidence type="ECO:0000256" key="1">
    <source>
        <dbReference type="ARBA" id="ARBA00022490"/>
    </source>
</evidence>
<dbReference type="Proteomes" id="UP000232806">
    <property type="component" value="Chromosome"/>
</dbReference>
<dbReference type="Proteomes" id="UP000591058">
    <property type="component" value="Unassembled WGS sequence"/>
</dbReference>
<name>A0A2H4VBC4_9EURY</name>
<evidence type="ECO:0000313" key="8">
    <source>
        <dbReference type="EMBL" id="NMO09373.1"/>
    </source>
</evidence>
<evidence type="ECO:0000313" key="7">
    <source>
        <dbReference type="EMBL" id="AUB55386.1"/>
    </source>
</evidence>
<dbReference type="NCBIfam" id="NF040646">
    <property type="entry name" value="HPT_Archaea"/>
    <property type="match status" value="1"/>
</dbReference>
<sequence>MLEKLVKSLVEAPVVKKGEYDYFVHPITDGVPLVEAELLQEVAEAASQFGNMDVDIIVCVEAMGIHLATAISLLTNIPFVVVRKRSYGLEGEIAVHQTTGYSEGELYVNGLSKGDRVFLVDDVVSTGGTMTAVIKALKRIDTEIVDVMAIIEKGDGRKFVENETGIKVNTLVRANVIQGKVVVEKITAGQQD</sequence>
<keyword evidence="3 5" id="KW-0808">Transferase</keyword>
<comment type="catalytic activity">
    <reaction evidence="5">
        <text>IMP + diphosphate = hypoxanthine + 5-phospho-alpha-D-ribose 1-diphosphate</text>
        <dbReference type="Rhea" id="RHEA:17973"/>
        <dbReference type="ChEBI" id="CHEBI:17368"/>
        <dbReference type="ChEBI" id="CHEBI:33019"/>
        <dbReference type="ChEBI" id="CHEBI:58017"/>
        <dbReference type="ChEBI" id="CHEBI:58053"/>
        <dbReference type="EC" id="2.4.2.8"/>
    </reaction>
</comment>
<keyword evidence="2 5" id="KW-0328">Glycosyltransferase</keyword>
<comment type="pathway">
    <text evidence="5">Purine metabolism; IMP biosynthesis via salvage pathway; IMP from hypoxanthine: step 1/1.</text>
</comment>
<dbReference type="EMBL" id="JABBYL010000020">
    <property type="protein sequence ID" value="NMO09373.1"/>
    <property type="molecule type" value="Genomic_DNA"/>
</dbReference>